<feature type="region of interest" description="Disordered" evidence="3">
    <location>
        <begin position="837"/>
        <end position="865"/>
    </location>
</feature>
<dbReference type="OMA" id="THRICIA"/>
<gene>
    <name evidence="5" type="primary">LOC106052783</name>
</gene>
<dbReference type="Gene3D" id="1.25.40.10">
    <property type="entry name" value="Tetratricopeptide repeat domain"/>
    <property type="match status" value="3"/>
</dbReference>
<reference evidence="5" key="1">
    <citation type="submission" date="2025-08" db="UniProtKB">
        <authorList>
            <consortium name="RefSeq"/>
        </authorList>
    </citation>
    <scope>IDENTIFICATION</scope>
</reference>
<evidence type="ECO:0000256" key="3">
    <source>
        <dbReference type="SAM" id="MobiDB-lite"/>
    </source>
</evidence>
<dbReference type="Proteomes" id="UP001165740">
    <property type="component" value="Chromosome 2"/>
</dbReference>
<proteinExistence type="predicted"/>
<feature type="region of interest" description="Disordered" evidence="3">
    <location>
        <begin position="233"/>
        <end position="260"/>
    </location>
</feature>
<evidence type="ECO:0000256" key="2">
    <source>
        <dbReference type="PROSITE-ProRule" id="PRU00708"/>
    </source>
</evidence>
<feature type="compositionally biased region" description="Basic and acidic residues" evidence="3">
    <location>
        <begin position="843"/>
        <end position="865"/>
    </location>
</feature>
<dbReference type="OrthoDB" id="185373at2759"/>
<keyword evidence="1" id="KW-0677">Repeat</keyword>
<dbReference type="Pfam" id="PF13041">
    <property type="entry name" value="PPR_2"/>
    <property type="match status" value="1"/>
</dbReference>
<dbReference type="PROSITE" id="PS51375">
    <property type="entry name" value="PPR"/>
    <property type="match status" value="1"/>
</dbReference>
<sequence>MRRFSISELSSVSVFTFSFQGSMSIISLSLSDFSRVVEERAFELDNLDIFYRSRSRISRMSKYVFCLRQAVRYIQKTSKTLTKSDISRSCPTTHNICLLCQRNFVNHSSASPIKNNDLKKDEEGHIEELEESFLQSGELGKEIRSANKHRDRENLSKDYKSLEFAESKKSLREKSKYFEKKFLKHTQSIASSDEDLENSESRVSEKFSHKVKKKTKDVASEEQFGLLAQKIIGNTETDKRNPNERIDEALPEDKDEPRDRRLDIPLTREGRIGKTSFFYNMQIAKFGREGKIKEAIAVFEDTMMLRDRVMPSKRTFITLIGILGRVGYTKKAFELYTKMKHLGLDPEDHIYTSLFNACANSPFPAEALRKAQDLLWSLQDRGITPNIFTIKAAMKAFSLCGDFTMAFRLMDKASKWLELDAECFNHLLIASISDKSKGFYRALQVWQKMRDYRVVPNTQTYNLLVRCVRDCGIGDLKEFAVYLGLESPNADIDNTVLLGDGLEKRTDKAEENCQLVVIGESIKKNRISRKEFKSESESLSSTNPKIKSLYANTDKVSSEKLYKKTLTLHAVNETKKEQGINTDFSKSSYLDILTDKKSINSLQVIPQDKVSLSQLKHPEGRLAALGGAGSVLKHMSETGVPPSIQTYTLLLSCTPNNQQSEFQLLAHMEGYGLVPDIDFMNDIMMRRNKRHEWDTVKDLLPIVSKLRLSPNMRTYAALALTCRTNKDAQEFLDTMKAANLEPTAEIMGHLIACSHLNYNYKLSMLMKLEELCLKPTKETIFITESIIAKTKKLIIEAEKNKDDNNFVLSPQFQKNFQKFLRFYKQWLQRTELPTPKHPWKAYEQTKDTESSDASELKKLPESLKV</sequence>
<dbReference type="AlphaFoldDB" id="A0A9W2ZRP3"/>
<evidence type="ECO:0000256" key="1">
    <source>
        <dbReference type="ARBA" id="ARBA00022737"/>
    </source>
</evidence>
<dbReference type="Pfam" id="PF13812">
    <property type="entry name" value="PPR_3"/>
    <property type="match status" value="2"/>
</dbReference>
<dbReference type="PANTHER" id="PTHR47447">
    <property type="entry name" value="OS03G0856100 PROTEIN"/>
    <property type="match status" value="1"/>
</dbReference>
<dbReference type="RefSeq" id="XP_055877620.1">
    <property type="nucleotide sequence ID" value="XM_056021645.1"/>
</dbReference>
<accession>A0A9W2ZRP3</accession>
<protein>
    <submittedName>
        <fullName evidence="5">Pentatricopeptide repeat-containing protein 1, mitochondrial-like isoform X1</fullName>
    </submittedName>
</protein>
<evidence type="ECO:0000313" key="4">
    <source>
        <dbReference type="Proteomes" id="UP001165740"/>
    </source>
</evidence>
<dbReference type="GeneID" id="106052783"/>
<dbReference type="InterPro" id="IPR011990">
    <property type="entry name" value="TPR-like_helical_dom_sf"/>
</dbReference>
<evidence type="ECO:0000313" key="5">
    <source>
        <dbReference type="RefSeq" id="XP_055877620.1"/>
    </source>
</evidence>
<feature type="repeat" description="PPR" evidence="2">
    <location>
        <begin position="312"/>
        <end position="346"/>
    </location>
</feature>
<name>A0A9W2ZRP3_BIOGL</name>
<dbReference type="PANTHER" id="PTHR47447:SF17">
    <property type="entry name" value="OS12G0638900 PROTEIN"/>
    <property type="match status" value="1"/>
</dbReference>
<organism evidence="4 5">
    <name type="scientific">Biomphalaria glabrata</name>
    <name type="common">Bloodfluke planorb</name>
    <name type="synonym">Freshwater snail</name>
    <dbReference type="NCBI Taxonomy" id="6526"/>
    <lineage>
        <taxon>Eukaryota</taxon>
        <taxon>Metazoa</taxon>
        <taxon>Spiralia</taxon>
        <taxon>Lophotrochozoa</taxon>
        <taxon>Mollusca</taxon>
        <taxon>Gastropoda</taxon>
        <taxon>Heterobranchia</taxon>
        <taxon>Euthyneura</taxon>
        <taxon>Panpulmonata</taxon>
        <taxon>Hygrophila</taxon>
        <taxon>Lymnaeoidea</taxon>
        <taxon>Planorbidae</taxon>
        <taxon>Biomphalaria</taxon>
    </lineage>
</organism>
<feature type="compositionally biased region" description="Basic and acidic residues" evidence="3">
    <location>
        <begin position="236"/>
        <end position="260"/>
    </location>
</feature>
<dbReference type="InterPro" id="IPR002885">
    <property type="entry name" value="PPR_rpt"/>
</dbReference>
<keyword evidence="4" id="KW-1185">Reference proteome</keyword>